<proteinExistence type="predicted"/>
<comment type="caution">
    <text evidence="2">The sequence shown here is derived from an EMBL/GenBank/DDBJ whole genome shotgun (WGS) entry which is preliminary data.</text>
</comment>
<evidence type="ECO:0000256" key="1">
    <source>
        <dbReference type="SAM" id="Phobius"/>
    </source>
</evidence>
<keyword evidence="1" id="KW-0472">Membrane</keyword>
<sequence length="271" mass="30609">MMQQVLKILGFWPPLVYAFAVFSLFWLLDRNAAPRARKAISGWFAGPHYNQQDVAAAVLYVFDKFYTAPLFGWRAVFRSAGVSTVVTVIVAYQVFPMSFALIRHSPEAIGFSAVWQLLQNILADYLSLFLVRRWLILGGLRPLLALTTAPVLGIAIVAICYDLTDVARFSISTRTFEWHYFLDDIHEWRQYIRNGTFRWAFLVPALLVHLWLPLFALGVAFAKAINSLRAAGVLAQWFFKQGEFHPLRSIGYVAGAATFLITALGMLIRGT</sequence>
<evidence type="ECO:0000313" key="2">
    <source>
        <dbReference type="EMBL" id="MBH5401438.1"/>
    </source>
</evidence>
<dbReference type="EMBL" id="JACCHP010000020">
    <property type="protein sequence ID" value="MBH5401438.1"/>
    <property type="molecule type" value="Genomic_DNA"/>
</dbReference>
<feature type="transmembrane region" description="Helical" evidence="1">
    <location>
        <begin position="199"/>
        <end position="222"/>
    </location>
</feature>
<name>A0ABS0PW63_9BRAD</name>
<keyword evidence="1" id="KW-0812">Transmembrane</keyword>
<protein>
    <submittedName>
        <fullName evidence="2">Uncharacterized protein</fullName>
    </submittedName>
</protein>
<accession>A0ABS0PW63</accession>
<feature type="transmembrane region" description="Helical" evidence="1">
    <location>
        <begin position="80"/>
        <end position="102"/>
    </location>
</feature>
<dbReference type="RefSeq" id="WP_197962551.1">
    <property type="nucleotide sequence ID" value="NZ_JACCHP010000020.1"/>
</dbReference>
<gene>
    <name evidence="2" type="ORF">HZZ13_27160</name>
</gene>
<feature type="transmembrane region" description="Helical" evidence="1">
    <location>
        <begin position="6"/>
        <end position="28"/>
    </location>
</feature>
<organism evidence="2 3">
    <name type="scientific">Bradyrhizobium agreste</name>
    <dbReference type="NCBI Taxonomy" id="2751811"/>
    <lineage>
        <taxon>Bacteria</taxon>
        <taxon>Pseudomonadati</taxon>
        <taxon>Pseudomonadota</taxon>
        <taxon>Alphaproteobacteria</taxon>
        <taxon>Hyphomicrobiales</taxon>
        <taxon>Nitrobacteraceae</taxon>
        <taxon>Bradyrhizobium</taxon>
    </lineage>
</organism>
<reference evidence="2 3" key="1">
    <citation type="submission" date="2020-07" db="EMBL/GenBank/DDBJ databases">
        <title>Bradyrhizobium diversity isolated from nodules of indigenous legumes of Western Australia.</title>
        <authorList>
            <person name="Klepa M.S."/>
        </authorList>
    </citation>
    <scope>NUCLEOTIDE SEQUENCE [LARGE SCALE GENOMIC DNA]</scope>
    <source>
        <strain evidence="2 3">CNPSo 4010</strain>
    </source>
</reference>
<keyword evidence="1" id="KW-1133">Transmembrane helix</keyword>
<feature type="transmembrane region" description="Helical" evidence="1">
    <location>
        <begin position="250"/>
        <end position="268"/>
    </location>
</feature>
<keyword evidence="3" id="KW-1185">Reference proteome</keyword>
<evidence type="ECO:0000313" key="3">
    <source>
        <dbReference type="Proteomes" id="UP000807370"/>
    </source>
</evidence>
<feature type="transmembrane region" description="Helical" evidence="1">
    <location>
        <begin position="143"/>
        <end position="164"/>
    </location>
</feature>
<dbReference type="Proteomes" id="UP000807370">
    <property type="component" value="Unassembled WGS sequence"/>
</dbReference>